<keyword evidence="2" id="KW-0732">Signal</keyword>
<dbReference type="PANTHER" id="PTHR24039:SF55">
    <property type="entry name" value="FIBULIN-1"/>
    <property type="match status" value="1"/>
</dbReference>
<dbReference type="InterPro" id="IPR018097">
    <property type="entry name" value="EGF_Ca-bd_CS"/>
</dbReference>
<dbReference type="InterPro" id="IPR049883">
    <property type="entry name" value="NOTCH1_EGF-like"/>
</dbReference>
<evidence type="ECO:0000256" key="3">
    <source>
        <dbReference type="ARBA" id="ARBA00022737"/>
    </source>
</evidence>
<keyword evidence="1 6" id="KW-0245">EGF-like domain</keyword>
<dbReference type="STRING" id="299467.A0A443RZB4"/>
<gene>
    <name evidence="8" type="ORF">B4U80_01635</name>
</gene>
<dbReference type="AlphaFoldDB" id="A0A443RZB4"/>
<organism evidence="8 9">
    <name type="scientific">Leptotrombidium deliense</name>
    <dbReference type="NCBI Taxonomy" id="299467"/>
    <lineage>
        <taxon>Eukaryota</taxon>
        <taxon>Metazoa</taxon>
        <taxon>Ecdysozoa</taxon>
        <taxon>Arthropoda</taxon>
        <taxon>Chelicerata</taxon>
        <taxon>Arachnida</taxon>
        <taxon>Acari</taxon>
        <taxon>Acariformes</taxon>
        <taxon>Trombidiformes</taxon>
        <taxon>Prostigmata</taxon>
        <taxon>Anystina</taxon>
        <taxon>Parasitengona</taxon>
        <taxon>Trombiculoidea</taxon>
        <taxon>Trombiculidae</taxon>
        <taxon>Leptotrombidium</taxon>
    </lineage>
</organism>
<reference evidence="8 9" key="1">
    <citation type="journal article" date="2018" name="Gigascience">
        <title>Genomes of trombidid mites reveal novel predicted allergens and laterally-transferred genes associated with secondary metabolism.</title>
        <authorList>
            <person name="Dong X."/>
            <person name="Chaisiri K."/>
            <person name="Xia D."/>
            <person name="Armstrong S.D."/>
            <person name="Fang Y."/>
            <person name="Donnelly M.J."/>
            <person name="Kadowaki T."/>
            <person name="McGarry J.W."/>
            <person name="Darby A.C."/>
            <person name="Makepeace B.L."/>
        </authorList>
    </citation>
    <scope>NUCLEOTIDE SEQUENCE [LARGE SCALE GENOMIC DNA]</scope>
    <source>
        <strain evidence="8">UoL-UT</strain>
    </source>
</reference>
<evidence type="ECO:0000256" key="2">
    <source>
        <dbReference type="ARBA" id="ARBA00022729"/>
    </source>
</evidence>
<dbReference type="InterPro" id="IPR009030">
    <property type="entry name" value="Growth_fac_rcpt_cys_sf"/>
</dbReference>
<dbReference type="PROSITE" id="PS50026">
    <property type="entry name" value="EGF_3"/>
    <property type="match status" value="2"/>
</dbReference>
<dbReference type="VEuPathDB" id="VectorBase:LDEU011428"/>
<feature type="domain" description="EGF-like" evidence="7">
    <location>
        <begin position="166"/>
        <end position="206"/>
    </location>
</feature>
<dbReference type="InterPro" id="IPR026823">
    <property type="entry name" value="cEGF"/>
</dbReference>
<dbReference type="InterPro" id="IPR000152">
    <property type="entry name" value="EGF-type_Asp/Asn_hydroxyl_site"/>
</dbReference>
<evidence type="ECO:0000256" key="1">
    <source>
        <dbReference type="ARBA" id="ARBA00022536"/>
    </source>
</evidence>
<dbReference type="Pfam" id="PF07645">
    <property type="entry name" value="EGF_CA"/>
    <property type="match status" value="3"/>
</dbReference>
<dbReference type="GO" id="GO:0005509">
    <property type="term" value="F:calcium ion binding"/>
    <property type="evidence" value="ECO:0007669"/>
    <property type="project" value="InterPro"/>
</dbReference>
<dbReference type="InterPro" id="IPR001881">
    <property type="entry name" value="EGF-like_Ca-bd_dom"/>
</dbReference>
<keyword evidence="3" id="KW-0677">Repeat</keyword>
<keyword evidence="9" id="KW-1185">Reference proteome</keyword>
<evidence type="ECO:0000256" key="5">
    <source>
        <dbReference type="ARBA" id="ARBA00023180"/>
    </source>
</evidence>
<dbReference type="PROSITE" id="PS01187">
    <property type="entry name" value="EGF_CA"/>
    <property type="match status" value="2"/>
</dbReference>
<evidence type="ECO:0000256" key="4">
    <source>
        <dbReference type="ARBA" id="ARBA00023157"/>
    </source>
</evidence>
<dbReference type="FunFam" id="2.10.25.10:FF:000005">
    <property type="entry name" value="Fibrillin 2"/>
    <property type="match status" value="1"/>
</dbReference>
<dbReference type="OrthoDB" id="6486105at2759"/>
<evidence type="ECO:0000313" key="8">
    <source>
        <dbReference type="EMBL" id="RWS20612.1"/>
    </source>
</evidence>
<accession>A0A443RZB4</accession>
<comment type="caution">
    <text evidence="6">Lacks conserved residue(s) required for the propagation of feature annotation.</text>
</comment>
<dbReference type="SUPFAM" id="SSF57184">
    <property type="entry name" value="Growth factor receptor domain"/>
    <property type="match status" value="3"/>
</dbReference>
<evidence type="ECO:0000313" key="9">
    <source>
        <dbReference type="Proteomes" id="UP000288716"/>
    </source>
</evidence>
<dbReference type="Gene3D" id="2.10.25.10">
    <property type="entry name" value="Laminin"/>
    <property type="match status" value="6"/>
</dbReference>
<dbReference type="EMBL" id="NCKV01016525">
    <property type="protein sequence ID" value="RWS20612.1"/>
    <property type="molecule type" value="Genomic_DNA"/>
</dbReference>
<dbReference type="Proteomes" id="UP000288716">
    <property type="component" value="Unassembled WGS sequence"/>
</dbReference>
<dbReference type="InterPro" id="IPR000742">
    <property type="entry name" value="EGF"/>
</dbReference>
<dbReference type="FunFam" id="2.10.25.10:FF:000010">
    <property type="entry name" value="Pro-epidermal growth factor"/>
    <property type="match status" value="1"/>
</dbReference>
<keyword evidence="4" id="KW-1015">Disulfide bond</keyword>
<protein>
    <submittedName>
        <fullName evidence="8">Fibulin-2-like protein</fullName>
    </submittedName>
</protein>
<evidence type="ECO:0000259" key="7">
    <source>
        <dbReference type="PROSITE" id="PS50026"/>
    </source>
</evidence>
<dbReference type="PANTHER" id="PTHR24039">
    <property type="entry name" value="FIBRILLIN-RELATED"/>
    <property type="match status" value="1"/>
</dbReference>
<feature type="domain" description="EGF-like" evidence="7">
    <location>
        <begin position="207"/>
        <end position="243"/>
    </location>
</feature>
<dbReference type="SMART" id="SM00179">
    <property type="entry name" value="EGF_CA"/>
    <property type="match status" value="6"/>
</dbReference>
<keyword evidence="5" id="KW-0325">Glycoprotein</keyword>
<dbReference type="FunFam" id="2.10.25.10:FF:000038">
    <property type="entry name" value="Fibrillin 2"/>
    <property type="match status" value="1"/>
</dbReference>
<evidence type="ECO:0000256" key="6">
    <source>
        <dbReference type="PROSITE-ProRule" id="PRU00076"/>
    </source>
</evidence>
<dbReference type="Pfam" id="PF12662">
    <property type="entry name" value="cEGF"/>
    <property type="match status" value="1"/>
</dbReference>
<dbReference type="SMART" id="SM00181">
    <property type="entry name" value="EGF"/>
    <property type="match status" value="6"/>
</dbReference>
<dbReference type="PROSITE" id="PS00010">
    <property type="entry name" value="ASX_HYDROXYL"/>
    <property type="match status" value="2"/>
</dbReference>
<sequence>MCYPGYHFNKTVGECTDVDDCLKPDACFNDEQCLNEEGRYSCILCDATKSDDSCTIRTICPPGFEFDTQTPTRCKDIDECAIFRNICPRNKECRNVFGSYRCEESRCPPGYEMKSGSCHDIDECRLKLHACEEMQECRNIPGSYRCDDRQQCLPGFERDSSNRCTDIDECQRFGGVCQFDCINTIGSYRCSCPVGYRLSQNGKSCEDIDECKMNPLICEGFCENTIGSFECRCEPGFERKQSGECGDINECLAGEPCAPDELCFNTYSSYKCMKVNCPPGYTRHNG</sequence>
<dbReference type="CDD" id="cd00054">
    <property type="entry name" value="EGF_CA"/>
    <property type="match status" value="3"/>
</dbReference>
<name>A0A443RZB4_9ACAR</name>
<dbReference type="PROSITE" id="PS01186">
    <property type="entry name" value="EGF_2"/>
    <property type="match status" value="1"/>
</dbReference>
<proteinExistence type="predicted"/>
<dbReference type="GO" id="GO:0071944">
    <property type="term" value="C:cell periphery"/>
    <property type="evidence" value="ECO:0007669"/>
    <property type="project" value="UniProtKB-ARBA"/>
</dbReference>
<comment type="caution">
    <text evidence="8">The sequence shown here is derived from an EMBL/GenBank/DDBJ whole genome shotgun (WGS) entry which is preliminary data.</text>
</comment>